<organism evidence="1 2">
    <name type="scientific">Canavalia gladiata</name>
    <name type="common">Sword bean</name>
    <name type="synonym">Dolichos gladiatus</name>
    <dbReference type="NCBI Taxonomy" id="3824"/>
    <lineage>
        <taxon>Eukaryota</taxon>
        <taxon>Viridiplantae</taxon>
        <taxon>Streptophyta</taxon>
        <taxon>Embryophyta</taxon>
        <taxon>Tracheophyta</taxon>
        <taxon>Spermatophyta</taxon>
        <taxon>Magnoliopsida</taxon>
        <taxon>eudicotyledons</taxon>
        <taxon>Gunneridae</taxon>
        <taxon>Pentapetalae</taxon>
        <taxon>rosids</taxon>
        <taxon>fabids</taxon>
        <taxon>Fabales</taxon>
        <taxon>Fabaceae</taxon>
        <taxon>Papilionoideae</taxon>
        <taxon>50 kb inversion clade</taxon>
        <taxon>NPAAA clade</taxon>
        <taxon>indigoferoid/millettioid clade</taxon>
        <taxon>Phaseoleae</taxon>
        <taxon>Canavalia</taxon>
    </lineage>
</organism>
<reference evidence="1 2" key="1">
    <citation type="submission" date="2024-01" db="EMBL/GenBank/DDBJ databases">
        <title>The genomes of 5 underutilized Papilionoideae crops provide insights into root nodulation and disease resistanc.</title>
        <authorList>
            <person name="Jiang F."/>
        </authorList>
    </citation>
    <scope>NUCLEOTIDE SEQUENCE [LARGE SCALE GENOMIC DNA]</scope>
    <source>
        <strain evidence="1">LVBAO_FW01</strain>
        <tissue evidence="1">Leaves</tissue>
    </source>
</reference>
<proteinExistence type="predicted"/>
<evidence type="ECO:0000313" key="1">
    <source>
        <dbReference type="EMBL" id="KAK7339284.1"/>
    </source>
</evidence>
<dbReference type="AlphaFoldDB" id="A0AAN9LNM5"/>
<keyword evidence="2" id="KW-1185">Reference proteome</keyword>
<dbReference type="EMBL" id="JAYMYQ010000004">
    <property type="protein sequence ID" value="KAK7339284.1"/>
    <property type="molecule type" value="Genomic_DNA"/>
</dbReference>
<accession>A0AAN9LNM5</accession>
<name>A0AAN9LNM5_CANGL</name>
<gene>
    <name evidence="1" type="ORF">VNO77_19941</name>
</gene>
<protein>
    <submittedName>
        <fullName evidence="1">Uncharacterized protein</fullName>
    </submittedName>
</protein>
<comment type="caution">
    <text evidence="1">The sequence shown here is derived from an EMBL/GenBank/DDBJ whole genome shotgun (WGS) entry which is preliminary data.</text>
</comment>
<sequence>MASARSDFKLVRDGCEPIHLDQIRLDYGLVFITTLFAYLYLSLRAYCVGDVIQIALLATLNLYLIECQPSEASNVESKKFLKINPVNLSDRESPEDA</sequence>
<dbReference type="Proteomes" id="UP001367508">
    <property type="component" value="Unassembled WGS sequence"/>
</dbReference>
<evidence type="ECO:0000313" key="2">
    <source>
        <dbReference type="Proteomes" id="UP001367508"/>
    </source>
</evidence>